<reference evidence="1" key="1">
    <citation type="submission" date="2014-11" db="EMBL/GenBank/DDBJ databases">
        <authorList>
            <person name="Amaro Gonzalez C."/>
        </authorList>
    </citation>
    <scope>NUCLEOTIDE SEQUENCE</scope>
</reference>
<dbReference type="EMBL" id="GBXM01038921">
    <property type="protein sequence ID" value="JAH69656.1"/>
    <property type="molecule type" value="Transcribed_RNA"/>
</dbReference>
<reference evidence="1" key="2">
    <citation type="journal article" date="2015" name="Fish Shellfish Immunol.">
        <title>Early steps in the European eel (Anguilla anguilla)-Vibrio vulnificus interaction in the gills: Role of the RtxA13 toxin.</title>
        <authorList>
            <person name="Callol A."/>
            <person name="Pajuelo D."/>
            <person name="Ebbesson L."/>
            <person name="Teles M."/>
            <person name="MacKenzie S."/>
            <person name="Amaro C."/>
        </authorList>
    </citation>
    <scope>NUCLEOTIDE SEQUENCE</scope>
</reference>
<evidence type="ECO:0000313" key="1">
    <source>
        <dbReference type="EMBL" id="JAH69656.1"/>
    </source>
</evidence>
<name>A0A0E9UV64_ANGAN</name>
<protein>
    <submittedName>
        <fullName evidence="1">Uncharacterized protein</fullName>
    </submittedName>
</protein>
<sequence length="44" mass="4743">MGRISLAPMSLTIPVLNRQAMTVGSGNGPWTAASIMKWIGRRNT</sequence>
<dbReference type="AlphaFoldDB" id="A0A0E9UV64"/>
<proteinExistence type="predicted"/>
<accession>A0A0E9UV64</accession>
<organism evidence="1">
    <name type="scientific">Anguilla anguilla</name>
    <name type="common">European freshwater eel</name>
    <name type="synonym">Muraena anguilla</name>
    <dbReference type="NCBI Taxonomy" id="7936"/>
    <lineage>
        <taxon>Eukaryota</taxon>
        <taxon>Metazoa</taxon>
        <taxon>Chordata</taxon>
        <taxon>Craniata</taxon>
        <taxon>Vertebrata</taxon>
        <taxon>Euteleostomi</taxon>
        <taxon>Actinopterygii</taxon>
        <taxon>Neopterygii</taxon>
        <taxon>Teleostei</taxon>
        <taxon>Anguilliformes</taxon>
        <taxon>Anguillidae</taxon>
        <taxon>Anguilla</taxon>
    </lineage>
</organism>